<evidence type="ECO:0000256" key="13">
    <source>
        <dbReference type="ARBA" id="ARBA00057036"/>
    </source>
</evidence>
<evidence type="ECO:0000259" key="14">
    <source>
        <dbReference type="Pfam" id="PF07992"/>
    </source>
</evidence>
<dbReference type="SUPFAM" id="SSF51905">
    <property type="entry name" value="FAD/NAD(P)-binding domain"/>
    <property type="match status" value="1"/>
</dbReference>
<comment type="caution">
    <text evidence="15">The sequence shown here is derived from an EMBL/GenBank/DDBJ whole genome shotgun (WGS) entry which is preliminary data.</text>
</comment>
<dbReference type="PANTHER" id="PTHR43735:SF3">
    <property type="entry name" value="FERROPTOSIS SUPPRESSOR PROTEIN 1"/>
    <property type="match status" value="1"/>
</dbReference>
<comment type="catalytic activity">
    <reaction evidence="10">
        <text>ubiquinone-10 + NADH + H(+) = ubiquinol-10 + NAD(+)</text>
        <dbReference type="Rhea" id="RHEA:61984"/>
        <dbReference type="ChEBI" id="CHEBI:15378"/>
        <dbReference type="ChEBI" id="CHEBI:46245"/>
        <dbReference type="ChEBI" id="CHEBI:57540"/>
        <dbReference type="ChEBI" id="CHEBI:57945"/>
        <dbReference type="ChEBI" id="CHEBI:64183"/>
    </reaction>
    <physiologicalReaction direction="left-to-right" evidence="10">
        <dbReference type="Rhea" id="RHEA:61985"/>
    </physiologicalReaction>
</comment>
<comment type="catalytic activity">
    <reaction evidence="9">
        <text>menadione + NADH + H(+) = menadiol + NAD(+)</text>
        <dbReference type="Rhea" id="RHEA:69695"/>
        <dbReference type="ChEBI" id="CHEBI:6746"/>
        <dbReference type="ChEBI" id="CHEBI:15378"/>
        <dbReference type="ChEBI" id="CHEBI:28869"/>
        <dbReference type="ChEBI" id="CHEBI:57540"/>
        <dbReference type="ChEBI" id="CHEBI:57945"/>
    </reaction>
    <physiologicalReaction direction="left-to-right" evidence="9">
        <dbReference type="Rhea" id="RHEA:69696"/>
    </physiologicalReaction>
</comment>
<dbReference type="Proteomes" id="UP000230750">
    <property type="component" value="Unassembled WGS sequence"/>
</dbReference>
<dbReference type="InterPro" id="IPR023753">
    <property type="entry name" value="FAD/NAD-binding_dom"/>
</dbReference>
<dbReference type="STRING" id="307972.A0A2G8LBX8"/>
<comment type="cofactor">
    <cofactor evidence="5">
        <name>6-hydroxy-FAD</name>
        <dbReference type="ChEBI" id="CHEBI:60470"/>
    </cofactor>
</comment>
<dbReference type="PANTHER" id="PTHR43735">
    <property type="entry name" value="APOPTOSIS-INDUCING FACTOR 1"/>
    <property type="match status" value="1"/>
</dbReference>
<evidence type="ECO:0000313" key="15">
    <source>
        <dbReference type="EMBL" id="PIK57754.1"/>
    </source>
</evidence>
<comment type="catalytic activity">
    <reaction evidence="12">
        <text>menaquinone-4 + NADH + H(+) = menaquinol-4 + NAD(+)</text>
        <dbReference type="Rhea" id="RHEA:74079"/>
        <dbReference type="ChEBI" id="CHEBI:15378"/>
        <dbReference type="ChEBI" id="CHEBI:57540"/>
        <dbReference type="ChEBI" id="CHEBI:57945"/>
        <dbReference type="ChEBI" id="CHEBI:78277"/>
        <dbReference type="ChEBI" id="CHEBI:193091"/>
    </reaction>
    <physiologicalReaction direction="left-to-right" evidence="12">
        <dbReference type="Rhea" id="RHEA:74080"/>
    </physiologicalReaction>
</comment>
<comment type="function">
    <text evidence="13">Putative FAD-dependent oxidoreductase.</text>
</comment>
<comment type="similarity">
    <text evidence="1">Belongs to the FAD-dependent oxidoreductase family.</text>
</comment>
<evidence type="ECO:0000256" key="10">
    <source>
        <dbReference type="ARBA" id="ARBA00049236"/>
    </source>
</evidence>
<evidence type="ECO:0000256" key="5">
    <source>
        <dbReference type="ARBA" id="ARBA00037027"/>
    </source>
</evidence>
<dbReference type="Pfam" id="PF07992">
    <property type="entry name" value="Pyr_redox_2"/>
    <property type="match status" value="1"/>
</dbReference>
<evidence type="ECO:0000256" key="6">
    <source>
        <dbReference type="ARBA" id="ARBA00040253"/>
    </source>
</evidence>
<dbReference type="FunFam" id="3.50.50.100:FF:000006">
    <property type="entry name" value="apoptosis-inducing factor 2"/>
    <property type="match status" value="1"/>
</dbReference>
<dbReference type="Gene3D" id="3.50.50.100">
    <property type="match status" value="1"/>
</dbReference>
<keyword evidence="16" id="KW-1185">Reference proteome</keyword>
<evidence type="ECO:0000256" key="11">
    <source>
        <dbReference type="ARBA" id="ARBA00049275"/>
    </source>
</evidence>
<evidence type="ECO:0000256" key="4">
    <source>
        <dbReference type="ARBA" id="ARBA00023002"/>
    </source>
</evidence>
<keyword evidence="2" id="KW-0285">Flavoprotein</keyword>
<feature type="domain" description="FAD/NAD(P)-binding" evidence="14">
    <location>
        <begin position="13"/>
        <end position="302"/>
    </location>
</feature>
<gene>
    <name evidence="15" type="ORF">BSL78_05362</name>
</gene>
<evidence type="ECO:0000256" key="8">
    <source>
        <dbReference type="ARBA" id="ARBA00042318"/>
    </source>
</evidence>
<dbReference type="PRINTS" id="PR00368">
    <property type="entry name" value="FADPNR"/>
</dbReference>
<dbReference type="AlphaFoldDB" id="A0A2G8LBX8"/>
<keyword evidence="4" id="KW-0560">Oxidoreductase</keyword>
<organism evidence="15 16">
    <name type="scientific">Stichopus japonicus</name>
    <name type="common">Sea cucumber</name>
    <dbReference type="NCBI Taxonomy" id="307972"/>
    <lineage>
        <taxon>Eukaryota</taxon>
        <taxon>Metazoa</taxon>
        <taxon>Echinodermata</taxon>
        <taxon>Eleutherozoa</taxon>
        <taxon>Echinozoa</taxon>
        <taxon>Holothuroidea</taxon>
        <taxon>Aspidochirotacea</taxon>
        <taxon>Aspidochirotida</taxon>
        <taxon>Stichopodidae</taxon>
        <taxon>Apostichopus</taxon>
    </lineage>
</organism>
<protein>
    <recommendedName>
        <fullName evidence="6">Ferroptosis suppressor protein 1</fullName>
    </recommendedName>
    <alternativeName>
        <fullName evidence="7">Apoptosis-inducing factor homologous mitochondrion-associated inducer of death</fullName>
    </alternativeName>
    <alternativeName>
        <fullName evidence="8">p53-responsive gene 3 protein</fullName>
    </alternativeName>
</protein>
<dbReference type="PRINTS" id="PR00469">
    <property type="entry name" value="PNDRDTASEII"/>
</dbReference>
<evidence type="ECO:0000256" key="3">
    <source>
        <dbReference type="ARBA" id="ARBA00022827"/>
    </source>
</evidence>
<proteinExistence type="inferred from homology"/>
<dbReference type="InterPro" id="IPR036188">
    <property type="entry name" value="FAD/NAD-bd_sf"/>
</dbReference>
<dbReference type="EMBL" id="MRZV01000133">
    <property type="protein sequence ID" value="PIK57754.1"/>
    <property type="molecule type" value="Genomic_DNA"/>
</dbReference>
<evidence type="ECO:0000313" key="16">
    <source>
        <dbReference type="Proteomes" id="UP000230750"/>
    </source>
</evidence>
<evidence type="ECO:0000256" key="1">
    <source>
        <dbReference type="ARBA" id="ARBA00006442"/>
    </source>
</evidence>
<reference evidence="15 16" key="1">
    <citation type="journal article" date="2017" name="PLoS Biol.">
        <title>The sea cucumber genome provides insights into morphological evolution and visceral regeneration.</title>
        <authorList>
            <person name="Zhang X."/>
            <person name="Sun L."/>
            <person name="Yuan J."/>
            <person name="Sun Y."/>
            <person name="Gao Y."/>
            <person name="Zhang L."/>
            <person name="Li S."/>
            <person name="Dai H."/>
            <person name="Hamel J.F."/>
            <person name="Liu C."/>
            <person name="Yu Y."/>
            <person name="Liu S."/>
            <person name="Lin W."/>
            <person name="Guo K."/>
            <person name="Jin S."/>
            <person name="Xu P."/>
            <person name="Storey K.B."/>
            <person name="Huan P."/>
            <person name="Zhang T."/>
            <person name="Zhou Y."/>
            <person name="Zhang J."/>
            <person name="Lin C."/>
            <person name="Li X."/>
            <person name="Xing L."/>
            <person name="Huo D."/>
            <person name="Sun M."/>
            <person name="Wang L."/>
            <person name="Mercier A."/>
            <person name="Li F."/>
            <person name="Yang H."/>
            <person name="Xiang J."/>
        </authorList>
    </citation>
    <scope>NUCLEOTIDE SEQUENCE [LARGE SCALE GENOMIC DNA]</scope>
    <source>
        <strain evidence="15">Shaxun</strain>
        <tissue evidence="15">Muscle</tissue>
    </source>
</reference>
<dbReference type="GO" id="GO:0050660">
    <property type="term" value="F:flavin adenine dinucleotide binding"/>
    <property type="evidence" value="ECO:0007669"/>
    <property type="project" value="TreeGrafter"/>
</dbReference>
<dbReference type="OrthoDB" id="3244603at2759"/>
<evidence type="ECO:0000256" key="9">
    <source>
        <dbReference type="ARBA" id="ARBA00048412"/>
    </source>
</evidence>
<comment type="catalytic activity">
    <reaction evidence="11">
        <text>phylloquinone + NADH + H(+) = phylloquinol + NAD(+)</text>
        <dbReference type="Rhea" id="RHEA:74075"/>
        <dbReference type="ChEBI" id="CHEBI:15378"/>
        <dbReference type="ChEBI" id="CHEBI:18067"/>
        <dbReference type="ChEBI" id="CHEBI:28433"/>
        <dbReference type="ChEBI" id="CHEBI:57540"/>
        <dbReference type="ChEBI" id="CHEBI:57945"/>
    </reaction>
    <physiologicalReaction direction="left-to-right" evidence="11">
        <dbReference type="Rhea" id="RHEA:74076"/>
    </physiologicalReaction>
</comment>
<dbReference type="GO" id="GO:0004174">
    <property type="term" value="F:electron-transferring-flavoprotein dehydrogenase activity"/>
    <property type="evidence" value="ECO:0007669"/>
    <property type="project" value="TreeGrafter"/>
</dbReference>
<evidence type="ECO:0000256" key="12">
    <source>
        <dbReference type="ARBA" id="ARBA00049479"/>
    </source>
</evidence>
<evidence type="ECO:0000256" key="7">
    <source>
        <dbReference type="ARBA" id="ARBA00041541"/>
    </source>
</evidence>
<name>A0A2G8LBX8_STIJA</name>
<accession>A0A2G8LBX8</accession>
<sequence>MGNHQSTSILESKKVVVVGGGFAGAHAIRHLQGKCQLTVIDPREYLHYSIGSLRASVQPGFEKNIFVSHNEAWGQSFKQGRVTSVDPEKKVVILEDGEEVQFDIVVIATGSSVPFPGKVGLNVTTSAEAEELFKEFQGKIKTANRITIVGGGAVGVELAGEIATDYSEKEITLINDKDDIIHVSFKEKFRQKAKEQLEAMGIKLILGERVSNLDELTTDGSQPCSLVKTDKGREIETDLVIHAIGIQANCDAYKDNFADKLDERNFLKVNEFLQVDGYTDVFAVGDCNNADQVKMATKAMNQMEVLAQNVKALVDNGEMIPYKEETIMTLSTGRNSGVTQFKSVVFGSLLTKKLKSQHVFIHRFWKETMGLDLKE</sequence>
<dbReference type="GO" id="GO:0005737">
    <property type="term" value="C:cytoplasm"/>
    <property type="evidence" value="ECO:0007669"/>
    <property type="project" value="TreeGrafter"/>
</dbReference>
<evidence type="ECO:0000256" key="2">
    <source>
        <dbReference type="ARBA" id="ARBA00022630"/>
    </source>
</evidence>
<keyword evidence="3" id="KW-0274">FAD</keyword>